<evidence type="ECO:0000313" key="4">
    <source>
        <dbReference type="EMBL" id="TXU32047.1"/>
    </source>
</evidence>
<feature type="coiled-coil region" evidence="1">
    <location>
        <begin position="154"/>
        <end position="181"/>
    </location>
</feature>
<dbReference type="EMBL" id="QYOH01000030">
    <property type="protein sequence ID" value="TXU32047.1"/>
    <property type="molecule type" value="Genomic_DNA"/>
</dbReference>
<dbReference type="AlphaFoldDB" id="A0A7D7PHU4"/>
<proteinExistence type="predicted"/>
<evidence type="ECO:0000256" key="1">
    <source>
        <dbReference type="SAM" id="Coils"/>
    </source>
</evidence>
<dbReference type="Pfam" id="PF02498">
    <property type="entry name" value="Bro-N"/>
    <property type="match status" value="1"/>
</dbReference>
<dbReference type="PROSITE" id="PS51750">
    <property type="entry name" value="BRO_N"/>
    <property type="match status" value="1"/>
</dbReference>
<keyword evidence="1" id="KW-0175">Coiled coil</keyword>
<dbReference type="PANTHER" id="PTHR36180">
    <property type="entry name" value="DNA-BINDING PROTEIN-RELATED-RELATED"/>
    <property type="match status" value="1"/>
</dbReference>
<sequence length="193" mass="22129">MNKNIAVTGKGYARSVKKFCDIRDLVVLRFDGVDVRVVYLNGDPWFVAKDVCEALEISNSRDALKALDVDEKNTVALSYGIRGNPNHSVVSESGFYKLIARSRKAVTPGTFVHRFSNWVFRNVIPGIRKTGAYGIPWGALQDFSRRKEQYQISASEKGRELQACKSKKRELEEEEKRLIREYQPEFYFGNRIQ</sequence>
<reference evidence="4 5" key="1">
    <citation type="submission" date="2018-09" db="EMBL/GenBank/DDBJ databases">
        <title>Persistent metagenomic signatures of early life antibiotic treatment in the infant gut microbiota and resistome.</title>
        <authorList>
            <person name="Gasparrini A.J."/>
        </authorList>
    </citation>
    <scope>NUCLEOTIDE SEQUENCE [LARGE SCALE GENOMIC DNA]</scope>
    <source>
        <strain evidence="4 5">T0181B.E-10</strain>
    </source>
</reference>
<dbReference type="InterPro" id="IPR003497">
    <property type="entry name" value="BRO_N_domain"/>
</dbReference>
<evidence type="ECO:0000313" key="3">
    <source>
        <dbReference type="EMBL" id="QMS41042.1"/>
    </source>
</evidence>
<dbReference type="SMART" id="SM01040">
    <property type="entry name" value="Bro-N"/>
    <property type="match status" value="1"/>
</dbReference>
<accession>A0A7D7PHU4</accession>
<name>A0A7D7PHU4_ECOLX</name>
<evidence type="ECO:0000259" key="2">
    <source>
        <dbReference type="PROSITE" id="PS51750"/>
    </source>
</evidence>
<evidence type="ECO:0000313" key="6">
    <source>
        <dbReference type="Proteomes" id="UP000514533"/>
    </source>
</evidence>
<dbReference type="RefSeq" id="WP_148496810.1">
    <property type="nucleotide sequence ID" value="NZ_QYOH01000030.1"/>
</dbReference>
<protein>
    <submittedName>
        <fullName evidence="3">Antirepressor protein</fullName>
    </submittedName>
</protein>
<organism evidence="3 6">
    <name type="scientific">Escherichia coli</name>
    <dbReference type="NCBI Taxonomy" id="562"/>
    <lineage>
        <taxon>Bacteria</taxon>
        <taxon>Pseudomonadati</taxon>
        <taxon>Pseudomonadota</taxon>
        <taxon>Gammaproteobacteria</taxon>
        <taxon>Enterobacterales</taxon>
        <taxon>Enterobacteriaceae</taxon>
        <taxon>Escherichia</taxon>
    </lineage>
</organism>
<evidence type="ECO:0000313" key="5">
    <source>
        <dbReference type="Proteomes" id="UP000460654"/>
    </source>
</evidence>
<dbReference type="EMBL" id="CP055981">
    <property type="protein sequence ID" value="QMS41042.1"/>
    <property type="molecule type" value="Genomic_DNA"/>
</dbReference>
<dbReference type="Proteomes" id="UP000460654">
    <property type="component" value="Unassembled WGS sequence"/>
</dbReference>
<gene>
    <name evidence="4" type="ORF">D4N09_20675</name>
    <name evidence="3" type="ORF">HVV39_25125</name>
</gene>
<reference evidence="3 6" key="2">
    <citation type="submission" date="2020-06" db="EMBL/GenBank/DDBJ databases">
        <title>REHAB project genomes.</title>
        <authorList>
            <person name="Shaw L.P."/>
        </authorList>
    </citation>
    <scope>NUCLEOTIDE SEQUENCE [LARGE SCALE GENOMIC DNA]</scope>
    <source>
        <strain evidence="3 6">RHB01-C20</strain>
    </source>
</reference>
<dbReference type="PANTHER" id="PTHR36180:SF2">
    <property type="entry name" value="BRO FAMILY PROTEIN"/>
    <property type="match status" value="1"/>
</dbReference>
<feature type="domain" description="Bro-N" evidence="2">
    <location>
        <begin position="13"/>
        <end position="131"/>
    </location>
</feature>
<dbReference type="Proteomes" id="UP000514533">
    <property type="component" value="Chromosome"/>
</dbReference>